<dbReference type="EMBL" id="JBEDUW010000007">
    <property type="protein sequence ID" value="KAK9912193.1"/>
    <property type="molecule type" value="Genomic_DNA"/>
</dbReference>
<dbReference type="AlphaFoldDB" id="A0AAW1VUY4"/>
<gene>
    <name evidence="1" type="ORF">M0R45_036065</name>
</gene>
<proteinExistence type="predicted"/>
<sequence>MEVDLVVLVFTVKVDDLGRSRLRDCGDGKVIWSGSAIGYRNRVAMNRVSEIRTDFGHQSVIEREAIEDVGDEGGSPAESLGENDAVADENIVAVVAGDQAAAGGGIG</sequence>
<accession>A0AAW1VUY4</accession>
<dbReference type="Proteomes" id="UP001457282">
    <property type="component" value="Unassembled WGS sequence"/>
</dbReference>
<keyword evidence="2" id="KW-1185">Reference proteome</keyword>
<comment type="caution">
    <text evidence="1">The sequence shown here is derived from an EMBL/GenBank/DDBJ whole genome shotgun (WGS) entry which is preliminary data.</text>
</comment>
<reference evidence="1 2" key="1">
    <citation type="journal article" date="2023" name="G3 (Bethesda)">
        <title>A chromosome-length genome assembly and annotation of blackberry (Rubus argutus, cv. 'Hillquist').</title>
        <authorList>
            <person name="Bruna T."/>
            <person name="Aryal R."/>
            <person name="Dudchenko O."/>
            <person name="Sargent D.J."/>
            <person name="Mead D."/>
            <person name="Buti M."/>
            <person name="Cavallini A."/>
            <person name="Hytonen T."/>
            <person name="Andres J."/>
            <person name="Pham M."/>
            <person name="Weisz D."/>
            <person name="Mascagni F."/>
            <person name="Usai G."/>
            <person name="Natali L."/>
            <person name="Bassil N."/>
            <person name="Fernandez G.E."/>
            <person name="Lomsadze A."/>
            <person name="Armour M."/>
            <person name="Olukolu B."/>
            <person name="Poorten T."/>
            <person name="Britton C."/>
            <person name="Davik J."/>
            <person name="Ashrafi H."/>
            <person name="Aiden E.L."/>
            <person name="Borodovsky M."/>
            <person name="Worthington M."/>
        </authorList>
    </citation>
    <scope>NUCLEOTIDE SEQUENCE [LARGE SCALE GENOMIC DNA]</scope>
    <source>
        <strain evidence="1">PI 553951</strain>
    </source>
</reference>
<name>A0AAW1VUY4_RUBAR</name>
<evidence type="ECO:0000313" key="2">
    <source>
        <dbReference type="Proteomes" id="UP001457282"/>
    </source>
</evidence>
<evidence type="ECO:0000313" key="1">
    <source>
        <dbReference type="EMBL" id="KAK9912193.1"/>
    </source>
</evidence>
<organism evidence="1 2">
    <name type="scientific">Rubus argutus</name>
    <name type="common">Southern blackberry</name>
    <dbReference type="NCBI Taxonomy" id="59490"/>
    <lineage>
        <taxon>Eukaryota</taxon>
        <taxon>Viridiplantae</taxon>
        <taxon>Streptophyta</taxon>
        <taxon>Embryophyta</taxon>
        <taxon>Tracheophyta</taxon>
        <taxon>Spermatophyta</taxon>
        <taxon>Magnoliopsida</taxon>
        <taxon>eudicotyledons</taxon>
        <taxon>Gunneridae</taxon>
        <taxon>Pentapetalae</taxon>
        <taxon>rosids</taxon>
        <taxon>fabids</taxon>
        <taxon>Rosales</taxon>
        <taxon>Rosaceae</taxon>
        <taxon>Rosoideae</taxon>
        <taxon>Rosoideae incertae sedis</taxon>
        <taxon>Rubus</taxon>
    </lineage>
</organism>
<protein>
    <submittedName>
        <fullName evidence="1">Uncharacterized protein</fullName>
    </submittedName>
</protein>